<dbReference type="RefSeq" id="WP_038064248.1">
    <property type="nucleotide sequence ID" value="NZ_JPSL02000031.1"/>
</dbReference>
<sequence length="274" mass="29417">MRYWIGALFLGLALAQSTLGVEPPVLLKEAAPGQVLTTTLTVHNVGDKPVRVRVSAGDWTYDPLGQLQYLPPGTLKESASPWLSFSPSELLLGPKQSGKLTYTLAVPKDAKPGSHWGVLFLEGEDPDPPPGLPLATFRVRLGHVYYVNLPPVERGGRVSGILPTPPKAPDDPYRFAVKYQNTGNVAQKVSGRFEVRDQAGKVVASLPVEEVVVLPKSERILPISLVGPLPAGAYTAFVLLNYGDPTKDVAADYPFQLKAPLAAPKTAPTQEGQK</sequence>
<dbReference type="STRING" id="276.THFILI_00500"/>
<proteinExistence type="predicted"/>
<dbReference type="AlphaFoldDB" id="A0A0A2WUB5"/>
<organism evidence="1 2">
    <name type="scientific">Thermus filiformis</name>
    <dbReference type="NCBI Taxonomy" id="276"/>
    <lineage>
        <taxon>Bacteria</taxon>
        <taxon>Thermotogati</taxon>
        <taxon>Deinococcota</taxon>
        <taxon>Deinococci</taxon>
        <taxon>Thermales</taxon>
        <taxon>Thermaceae</taxon>
        <taxon>Thermus</taxon>
    </lineage>
</organism>
<keyword evidence="2" id="KW-1185">Reference proteome</keyword>
<evidence type="ECO:0000313" key="1">
    <source>
        <dbReference type="EMBL" id="KGQ21910.1"/>
    </source>
</evidence>
<reference evidence="1 2" key="1">
    <citation type="journal article" date="2015" name="Genome Announc.">
        <title>Draft Genome Sequence of the Thermophile Thermus filiformis ATCC 43280, Producer of Carotenoid-(Di)glucoside-Branched Fatty Acid (Di)esters and Source of Hyperthermostable Enzymes of Biotechnological Interest.</title>
        <authorList>
            <person name="Mandelli F."/>
            <person name="Oliveira Ramires B."/>
            <person name="Couger M.B."/>
            <person name="Paixao D.A."/>
            <person name="Camilo C.M."/>
            <person name="Polikarpov I."/>
            <person name="Prade R."/>
            <person name="Riano-Pachon D.M."/>
            <person name="Squina F.M."/>
        </authorList>
    </citation>
    <scope>NUCLEOTIDE SEQUENCE [LARGE SCALE GENOMIC DNA]</scope>
    <source>
        <strain evidence="1 2">ATCC 43280</strain>
    </source>
</reference>
<gene>
    <name evidence="1" type="ORF">THFILI_00500</name>
</gene>
<dbReference type="PATRIC" id="fig|276.5.peg.1274"/>
<evidence type="ECO:0000313" key="2">
    <source>
        <dbReference type="Proteomes" id="UP000030364"/>
    </source>
</evidence>
<dbReference type="Proteomes" id="UP000030364">
    <property type="component" value="Unassembled WGS sequence"/>
</dbReference>
<name>A0A0A2WUB5_THEFI</name>
<dbReference type="EMBL" id="JPSL02000031">
    <property type="protein sequence ID" value="KGQ21910.1"/>
    <property type="molecule type" value="Genomic_DNA"/>
</dbReference>
<comment type="caution">
    <text evidence="1">The sequence shown here is derived from an EMBL/GenBank/DDBJ whole genome shotgun (WGS) entry which is preliminary data.</text>
</comment>
<dbReference type="Gene3D" id="2.60.40.10">
    <property type="entry name" value="Immunoglobulins"/>
    <property type="match status" value="1"/>
</dbReference>
<evidence type="ECO:0008006" key="3">
    <source>
        <dbReference type="Google" id="ProtNLM"/>
    </source>
</evidence>
<dbReference type="OrthoDB" id="30783at2"/>
<protein>
    <recommendedName>
        <fullName evidence="3">Pili assembly chaperone N-terminal domain-containing protein</fullName>
    </recommendedName>
</protein>
<accession>A0A0A2WUB5</accession>
<dbReference type="InterPro" id="IPR013783">
    <property type="entry name" value="Ig-like_fold"/>
</dbReference>